<proteinExistence type="predicted"/>
<keyword evidence="8" id="KW-1185">Reference proteome</keyword>
<dbReference type="GO" id="GO:0016746">
    <property type="term" value="F:acyltransferase activity"/>
    <property type="evidence" value="ECO:0007669"/>
    <property type="project" value="UniProtKB-KW"/>
</dbReference>
<dbReference type="RefSeq" id="WP_405275741.1">
    <property type="nucleotide sequence ID" value="NZ_CP144380.1"/>
</dbReference>
<keyword evidence="2" id="KW-1003">Cell membrane</keyword>
<dbReference type="PANTHER" id="PTHR30606">
    <property type="entry name" value="LIPID A BIOSYNTHESIS LAUROYL ACYLTRANSFERASE"/>
    <property type="match status" value="1"/>
</dbReference>
<dbReference type="CDD" id="cd07984">
    <property type="entry name" value="LPLAT_LABLAT-like"/>
    <property type="match status" value="1"/>
</dbReference>
<dbReference type="PIRSF" id="PIRSF026649">
    <property type="entry name" value="MsbB"/>
    <property type="match status" value="1"/>
</dbReference>
<keyword evidence="3" id="KW-0997">Cell inner membrane</keyword>
<organism evidence="7 8">
    <name type="scientific">Gaopeijia maritima</name>
    <dbReference type="NCBI Taxonomy" id="3119007"/>
    <lineage>
        <taxon>Bacteria</taxon>
        <taxon>Pseudomonadati</taxon>
        <taxon>Gemmatimonadota</taxon>
        <taxon>Longimicrobiia</taxon>
        <taxon>Gaopeijiales</taxon>
        <taxon>Gaopeijiaceae</taxon>
        <taxon>Gaopeijia</taxon>
    </lineage>
</organism>
<keyword evidence="5" id="KW-0472">Membrane</keyword>
<evidence type="ECO:0000256" key="4">
    <source>
        <dbReference type="ARBA" id="ARBA00022679"/>
    </source>
</evidence>
<reference evidence="7 8" key="1">
    <citation type="submission" date="2024-02" db="EMBL/GenBank/DDBJ databases">
        <title>A novel Gemmatimonadota bacterium.</title>
        <authorList>
            <person name="Du Z.-J."/>
            <person name="Ye Y.-Q."/>
        </authorList>
    </citation>
    <scope>NUCLEOTIDE SEQUENCE [LARGE SCALE GENOMIC DNA]</scope>
    <source>
        <strain evidence="7 8">DH-20</strain>
    </source>
</reference>
<keyword evidence="6 7" id="KW-0012">Acyltransferase</keyword>
<dbReference type="Proteomes" id="UP001484239">
    <property type="component" value="Unassembled WGS sequence"/>
</dbReference>
<sequence length="309" mass="34776">MTPPVGFRHRVEYAAFRVVRRVLRILPDWAALGFGEALGWVAGTVFRMRRSVVDDNLLRAFPEKSRRWRSRVARASYRHLGRESALVFLLGRGGREWVRRATEVEGIEHLQRGVDAGVGAVLVTGHIGSWEMGGPAFSVRGLPIDPVAQTQGNPLFDRDLTEAREAMGLKLIRRGEAGREVLRSLRRGRVPALVADQNARQAPLFVDFFGVPAATFRGPALFALRSGAPLVVGACLRVSRHPQRYRVVVEEVSVPRTDDLDHDVAVLTQAWSDVLERWVRHAPEQYFWQHKRWKTRPPESTETQQGTSG</sequence>
<dbReference type="EMBL" id="JBBHLI010000005">
    <property type="protein sequence ID" value="MEK9501436.1"/>
    <property type="molecule type" value="Genomic_DNA"/>
</dbReference>
<evidence type="ECO:0000256" key="3">
    <source>
        <dbReference type="ARBA" id="ARBA00022519"/>
    </source>
</evidence>
<dbReference type="InterPro" id="IPR004960">
    <property type="entry name" value="LipA_acyltrans"/>
</dbReference>
<comment type="caution">
    <text evidence="7">The sequence shown here is derived from an EMBL/GenBank/DDBJ whole genome shotgun (WGS) entry which is preliminary data.</text>
</comment>
<name>A0ABU9E9L1_9BACT</name>
<evidence type="ECO:0000256" key="5">
    <source>
        <dbReference type="ARBA" id="ARBA00023136"/>
    </source>
</evidence>
<evidence type="ECO:0000313" key="8">
    <source>
        <dbReference type="Proteomes" id="UP001484239"/>
    </source>
</evidence>
<comment type="subcellular location">
    <subcellularLocation>
        <location evidence="1">Cell inner membrane</location>
    </subcellularLocation>
</comment>
<dbReference type="Pfam" id="PF03279">
    <property type="entry name" value="Lip_A_acyltrans"/>
    <property type="match status" value="1"/>
</dbReference>
<keyword evidence="4" id="KW-0808">Transferase</keyword>
<evidence type="ECO:0000256" key="1">
    <source>
        <dbReference type="ARBA" id="ARBA00004533"/>
    </source>
</evidence>
<dbReference type="PANTHER" id="PTHR30606:SF10">
    <property type="entry name" value="PHOSPHATIDYLINOSITOL MANNOSIDE ACYLTRANSFERASE"/>
    <property type="match status" value="1"/>
</dbReference>
<evidence type="ECO:0000256" key="2">
    <source>
        <dbReference type="ARBA" id="ARBA00022475"/>
    </source>
</evidence>
<accession>A0ABU9E9L1</accession>
<gene>
    <name evidence="7" type="ORF">WI372_10650</name>
</gene>
<protein>
    <submittedName>
        <fullName evidence="7">Lysophospholipid acyltransferase family protein</fullName>
    </submittedName>
</protein>
<evidence type="ECO:0000256" key="6">
    <source>
        <dbReference type="ARBA" id="ARBA00023315"/>
    </source>
</evidence>
<evidence type="ECO:0000313" key="7">
    <source>
        <dbReference type="EMBL" id="MEK9501436.1"/>
    </source>
</evidence>